<evidence type="ECO:0000313" key="1">
    <source>
        <dbReference type="EMBL" id="VDI48090.1"/>
    </source>
</evidence>
<protein>
    <submittedName>
        <fullName evidence="1">Uncharacterized protein</fullName>
    </submittedName>
</protein>
<dbReference type="AlphaFoldDB" id="A0A8B6FHQ6"/>
<proteinExistence type="predicted"/>
<keyword evidence="2" id="KW-1185">Reference proteome</keyword>
<sequence>MAASITLITSFTALRRFINTASKIRHSDLTDTENDITIKDGIDFFKIENCNIHMDNDYNNIPPKSHRIPSNDGIDVFKTENCHVQMNNEYNNIPPKSHMNLSSFSNIPNIHYIMVFERNLTSGKK</sequence>
<reference evidence="1" key="1">
    <citation type="submission" date="2018-11" db="EMBL/GenBank/DDBJ databases">
        <authorList>
            <person name="Alioto T."/>
            <person name="Alioto T."/>
        </authorList>
    </citation>
    <scope>NUCLEOTIDE SEQUENCE</scope>
</reference>
<dbReference type="Proteomes" id="UP000596742">
    <property type="component" value="Unassembled WGS sequence"/>
</dbReference>
<name>A0A8B6FHQ6_MYTGA</name>
<accession>A0A8B6FHQ6</accession>
<organism evidence="1 2">
    <name type="scientific">Mytilus galloprovincialis</name>
    <name type="common">Mediterranean mussel</name>
    <dbReference type="NCBI Taxonomy" id="29158"/>
    <lineage>
        <taxon>Eukaryota</taxon>
        <taxon>Metazoa</taxon>
        <taxon>Spiralia</taxon>
        <taxon>Lophotrochozoa</taxon>
        <taxon>Mollusca</taxon>
        <taxon>Bivalvia</taxon>
        <taxon>Autobranchia</taxon>
        <taxon>Pteriomorphia</taxon>
        <taxon>Mytilida</taxon>
        <taxon>Mytiloidea</taxon>
        <taxon>Mytilidae</taxon>
        <taxon>Mytilinae</taxon>
        <taxon>Mytilus</taxon>
    </lineage>
</organism>
<dbReference type="EMBL" id="UYJE01006696">
    <property type="protein sequence ID" value="VDI48090.1"/>
    <property type="molecule type" value="Genomic_DNA"/>
</dbReference>
<gene>
    <name evidence="1" type="ORF">MGAL_10B069320</name>
</gene>
<evidence type="ECO:0000313" key="2">
    <source>
        <dbReference type="Proteomes" id="UP000596742"/>
    </source>
</evidence>
<comment type="caution">
    <text evidence="1">The sequence shown here is derived from an EMBL/GenBank/DDBJ whole genome shotgun (WGS) entry which is preliminary data.</text>
</comment>